<organism evidence="7 8">
    <name type="scientific">Anopheles farauti</name>
    <dbReference type="NCBI Taxonomy" id="69004"/>
    <lineage>
        <taxon>Eukaryota</taxon>
        <taxon>Metazoa</taxon>
        <taxon>Ecdysozoa</taxon>
        <taxon>Arthropoda</taxon>
        <taxon>Hexapoda</taxon>
        <taxon>Insecta</taxon>
        <taxon>Pterygota</taxon>
        <taxon>Neoptera</taxon>
        <taxon>Endopterygota</taxon>
        <taxon>Diptera</taxon>
        <taxon>Nematocera</taxon>
        <taxon>Culicoidea</taxon>
        <taxon>Culicidae</taxon>
        <taxon>Anophelinae</taxon>
        <taxon>Anopheles</taxon>
    </lineage>
</organism>
<evidence type="ECO:0000256" key="3">
    <source>
        <dbReference type="ARBA" id="ARBA00022833"/>
    </source>
</evidence>
<dbReference type="GO" id="GO:0043565">
    <property type="term" value="F:sequence-specific DNA binding"/>
    <property type="evidence" value="ECO:0007669"/>
    <property type="project" value="InterPro"/>
</dbReference>
<dbReference type="SMART" id="SM00692">
    <property type="entry name" value="DM3"/>
    <property type="match status" value="1"/>
</dbReference>
<dbReference type="InterPro" id="IPR026516">
    <property type="entry name" value="THAP1/10"/>
</dbReference>
<dbReference type="PANTHER" id="PTHR46600:SF11">
    <property type="entry name" value="THAP DOMAIN-CONTAINING PROTEIN 10"/>
    <property type="match status" value="1"/>
</dbReference>
<evidence type="ECO:0000256" key="5">
    <source>
        <dbReference type="PROSITE-ProRule" id="PRU00309"/>
    </source>
</evidence>
<dbReference type="EMBL" id="AXCN02000015">
    <property type="status" value="NOT_ANNOTATED_CDS"/>
    <property type="molecule type" value="Genomic_DNA"/>
</dbReference>
<dbReference type="SMART" id="SM00980">
    <property type="entry name" value="THAP"/>
    <property type="match status" value="1"/>
</dbReference>
<keyword evidence="3" id="KW-0862">Zinc</keyword>
<keyword evidence="1" id="KW-0479">Metal-binding</keyword>
<dbReference type="Pfam" id="PF05485">
    <property type="entry name" value="THAP"/>
    <property type="match status" value="1"/>
</dbReference>
<evidence type="ECO:0000256" key="1">
    <source>
        <dbReference type="ARBA" id="ARBA00022723"/>
    </source>
</evidence>
<dbReference type="PROSITE" id="PS50950">
    <property type="entry name" value="ZF_THAP"/>
    <property type="match status" value="1"/>
</dbReference>
<keyword evidence="8" id="KW-1185">Reference proteome</keyword>
<feature type="domain" description="THAP-type" evidence="6">
    <location>
        <begin position="9"/>
        <end position="90"/>
    </location>
</feature>
<evidence type="ECO:0000259" key="6">
    <source>
        <dbReference type="PROSITE" id="PS50950"/>
    </source>
</evidence>
<reference evidence="7" key="2">
    <citation type="submission" date="2020-05" db="UniProtKB">
        <authorList>
            <consortium name="EnsemblMetazoa"/>
        </authorList>
    </citation>
    <scope>IDENTIFICATION</scope>
    <source>
        <strain evidence="7">FAR1</strain>
    </source>
</reference>
<dbReference type="VEuPathDB" id="VectorBase:AFAF001749"/>
<proteinExistence type="predicted"/>
<evidence type="ECO:0000256" key="2">
    <source>
        <dbReference type="ARBA" id="ARBA00022771"/>
    </source>
</evidence>
<dbReference type="EnsemblMetazoa" id="AFAF001749-RA">
    <property type="protein sequence ID" value="AFAF001749-PA"/>
    <property type="gene ID" value="AFAF001749"/>
</dbReference>
<reference evidence="8" key="1">
    <citation type="submission" date="2014-01" db="EMBL/GenBank/DDBJ databases">
        <title>The Genome Sequence of Anopheles farauti FAR1 (V2).</title>
        <authorList>
            <consortium name="The Broad Institute Genomics Platform"/>
            <person name="Neafsey D.E."/>
            <person name="Besansky N."/>
            <person name="Howell P."/>
            <person name="Walton C."/>
            <person name="Young S.K."/>
            <person name="Zeng Q."/>
            <person name="Gargeya S."/>
            <person name="Fitzgerald M."/>
            <person name="Haas B."/>
            <person name="Abouelleil A."/>
            <person name="Allen A.W."/>
            <person name="Alvarado L."/>
            <person name="Arachchi H.M."/>
            <person name="Berlin A.M."/>
            <person name="Chapman S.B."/>
            <person name="Gainer-Dewar J."/>
            <person name="Goldberg J."/>
            <person name="Griggs A."/>
            <person name="Gujja S."/>
            <person name="Hansen M."/>
            <person name="Howarth C."/>
            <person name="Imamovic A."/>
            <person name="Ireland A."/>
            <person name="Larimer J."/>
            <person name="McCowan C."/>
            <person name="Murphy C."/>
            <person name="Pearson M."/>
            <person name="Poon T.W."/>
            <person name="Priest M."/>
            <person name="Roberts A."/>
            <person name="Saif S."/>
            <person name="Shea T."/>
            <person name="Sisk P."/>
            <person name="Sykes S."/>
            <person name="Wortman J."/>
            <person name="Nusbaum C."/>
            <person name="Birren B."/>
        </authorList>
    </citation>
    <scope>NUCLEOTIDE SEQUENCE [LARGE SCALE GENOMIC DNA]</scope>
    <source>
        <strain evidence="8">FAR1</strain>
    </source>
</reference>
<keyword evidence="4 5" id="KW-0238">DNA-binding</keyword>
<evidence type="ECO:0000313" key="8">
    <source>
        <dbReference type="Proteomes" id="UP000075886"/>
    </source>
</evidence>
<accession>A0A182Q2F4</accession>
<dbReference type="Proteomes" id="UP000075886">
    <property type="component" value="Unassembled WGS sequence"/>
</dbReference>
<dbReference type="GO" id="GO:0008270">
    <property type="term" value="F:zinc ion binding"/>
    <property type="evidence" value="ECO:0007669"/>
    <property type="project" value="UniProtKB-KW"/>
</dbReference>
<keyword evidence="2 5" id="KW-0863">Zinc-finger</keyword>
<protein>
    <recommendedName>
        <fullName evidence="6">THAP-type domain-containing protein</fullName>
    </recommendedName>
</protein>
<dbReference type="AlphaFoldDB" id="A0A182Q2F4"/>
<evidence type="ECO:0000256" key="4">
    <source>
        <dbReference type="ARBA" id="ARBA00023125"/>
    </source>
</evidence>
<dbReference type="STRING" id="69004.A0A182Q2F4"/>
<dbReference type="InterPro" id="IPR006612">
    <property type="entry name" value="THAP_Znf"/>
</dbReference>
<dbReference type="SUPFAM" id="SSF57716">
    <property type="entry name" value="Glucocorticoid receptor-like (DNA-binding domain)"/>
    <property type="match status" value="1"/>
</dbReference>
<sequence length="192" mass="22430">MTTYRANTNRKVCAYYECKNNSLSNPKLTFFAFPKQSERLEIWLKLGGVLPDVTESKMNRFLCERHFSDIYLSRTPRRTLLMPNAIPFPYDESELELEMDDGITLEEYETQEEETEEMPVDASHNSDDSVSEIKDSQISEFIFKGEEYVQMPKSHYLKKINGMKRSLAFYENIVQNLREILDHAKASSSLEN</sequence>
<name>A0A182Q2F4_9DIPT</name>
<evidence type="ECO:0000313" key="7">
    <source>
        <dbReference type="EnsemblMetazoa" id="AFAF001749-PA"/>
    </source>
</evidence>
<dbReference type="PANTHER" id="PTHR46600">
    <property type="entry name" value="THAP DOMAIN-CONTAINING"/>
    <property type="match status" value="1"/>
</dbReference>